<comment type="caution">
    <text evidence="2">The sequence shown here is derived from an EMBL/GenBank/DDBJ whole genome shotgun (WGS) entry which is preliminary data.</text>
</comment>
<dbReference type="PANTHER" id="PTHR47505">
    <property type="entry name" value="DNA UTILIZATION PROTEIN YHGH"/>
    <property type="match status" value="1"/>
</dbReference>
<dbReference type="InterPro" id="IPR000836">
    <property type="entry name" value="PRTase_dom"/>
</dbReference>
<comment type="similarity">
    <text evidence="1">Belongs to the ComF/GntX family.</text>
</comment>
<evidence type="ECO:0008006" key="4">
    <source>
        <dbReference type="Google" id="ProtNLM"/>
    </source>
</evidence>
<dbReference type="InterPro" id="IPR051910">
    <property type="entry name" value="ComF/GntX_DNA_util-trans"/>
</dbReference>
<dbReference type="SUPFAM" id="SSF53271">
    <property type="entry name" value="PRTase-like"/>
    <property type="match status" value="1"/>
</dbReference>
<reference evidence="2 3" key="1">
    <citation type="submission" date="2016-01" db="EMBL/GenBank/DDBJ databases">
        <authorList>
            <person name="Mitreva M."/>
            <person name="Pepin K.H."/>
            <person name="Mihindukulasuriya K.A."/>
            <person name="Fulton R."/>
            <person name="Fronick C."/>
            <person name="O'Laughlin M."/>
            <person name="Miner T."/>
            <person name="Herter B."/>
            <person name="Rosa B.A."/>
            <person name="Cordes M."/>
            <person name="Tomlinson C."/>
            <person name="Wollam A."/>
            <person name="Palsikar V.B."/>
            <person name="Mardis E.R."/>
            <person name="Wilson R.K."/>
        </authorList>
    </citation>
    <scope>NUCLEOTIDE SEQUENCE [LARGE SCALE GENOMIC DNA]</scope>
    <source>
        <strain evidence="2 3">KA00071</strain>
    </source>
</reference>
<dbReference type="Gene3D" id="3.40.50.2020">
    <property type="match status" value="1"/>
</dbReference>
<organism evidence="2 3">
    <name type="scientific">Gemelliphila asaccharolytica</name>
    <dbReference type="NCBI Taxonomy" id="502393"/>
    <lineage>
        <taxon>Bacteria</taxon>
        <taxon>Bacillati</taxon>
        <taxon>Bacillota</taxon>
        <taxon>Bacilli</taxon>
        <taxon>Bacillales</taxon>
        <taxon>Gemellaceae</taxon>
        <taxon>Gemelliphila</taxon>
    </lineage>
</organism>
<dbReference type="InterPro" id="IPR029057">
    <property type="entry name" value="PRTase-like"/>
</dbReference>
<evidence type="ECO:0000313" key="3">
    <source>
        <dbReference type="Proteomes" id="UP000070467"/>
    </source>
</evidence>
<proteinExistence type="inferred from homology"/>
<dbReference type="RefSeq" id="WP_066131197.1">
    <property type="nucleotide sequence ID" value="NZ_KQ959912.1"/>
</dbReference>
<gene>
    <name evidence="2" type="ORF">HMPREF1871_01249</name>
</gene>
<evidence type="ECO:0000256" key="1">
    <source>
        <dbReference type="ARBA" id="ARBA00008007"/>
    </source>
</evidence>
<keyword evidence="3" id="KW-1185">Reference proteome</keyword>
<dbReference type="PANTHER" id="PTHR47505:SF1">
    <property type="entry name" value="DNA UTILIZATION PROTEIN YHGH"/>
    <property type="match status" value="1"/>
</dbReference>
<evidence type="ECO:0000313" key="2">
    <source>
        <dbReference type="EMBL" id="KXB54999.1"/>
    </source>
</evidence>
<accession>A0ABR5TNU5</accession>
<sequence length="200" mass="23954">MKCLFCQQNLKEKMNFLYLFKNNNTFLCEKCQYNLKLKKTKIGNFTHFYFSDYKESKEIICKIKYTLDVEKAKIFQSLLNNFFKKNNFDIITVCPTNKTRLAIRGFNHVEIILDICKIYYQNIFYQKYREKRATMTKRRTYDDFFIFEKYKELIAKSHSILIIDDILTSGKTLLSLAREVKKINNNIEISFLTLAKTAPK</sequence>
<protein>
    <recommendedName>
        <fullName evidence="4">ComF family protein</fullName>
    </recommendedName>
</protein>
<dbReference type="CDD" id="cd06223">
    <property type="entry name" value="PRTases_typeI"/>
    <property type="match status" value="1"/>
</dbReference>
<name>A0ABR5TNU5_9BACL</name>
<dbReference type="Proteomes" id="UP000070467">
    <property type="component" value="Unassembled WGS sequence"/>
</dbReference>
<dbReference type="EMBL" id="LSDB01000078">
    <property type="protein sequence ID" value="KXB54999.1"/>
    <property type="molecule type" value="Genomic_DNA"/>
</dbReference>